<dbReference type="GO" id="GO:0042602">
    <property type="term" value="F:riboflavin reductase (NADPH) activity"/>
    <property type="evidence" value="ECO:0007669"/>
    <property type="project" value="TreeGrafter"/>
</dbReference>
<dbReference type="GO" id="GO:0010181">
    <property type="term" value="F:FMN binding"/>
    <property type="evidence" value="ECO:0007669"/>
    <property type="project" value="InterPro"/>
</dbReference>
<evidence type="ECO:0000313" key="3">
    <source>
        <dbReference type="EMBL" id="SCJ76163.1"/>
    </source>
</evidence>
<dbReference type="Gene3D" id="2.30.110.10">
    <property type="entry name" value="Electron Transport, Fmn-binding Protein, Chain A"/>
    <property type="match status" value="1"/>
</dbReference>
<dbReference type="PANTHER" id="PTHR30466">
    <property type="entry name" value="FLAVIN REDUCTASE"/>
    <property type="match status" value="1"/>
</dbReference>
<dbReference type="InterPro" id="IPR002563">
    <property type="entry name" value="Flavin_Rdtase-like_dom"/>
</dbReference>
<dbReference type="SMART" id="SM00903">
    <property type="entry name" value="Flavin_Reduct"/>
    <property type="match status" value="1"/>
</dbReference>
<sequence>MDITSLFNISYGIYYISAEYQGQKSACLVNTVFQLTAEPIRVAVSVSKQNQTHDTILNKGSVAVTVVGTEAETANLGLLGYRTGREVDKFAALHTKTDCLGNPVILDDCVSYFSCKVEKTVDLDTHTVFICSVEDGEVVDKEAVPMTYNYYRQVKKLKSSKFAPTYVDESK</sequence>
<name>A0A1C6J228_9FIRM</name>
<proteinExistence type="predicted"/>
<keyword evidence="1" id="KW-0560">Oxidoreductase</keyword>
<dbReference type="InterPro" id="IPR050268">
    <property type="entry name" value="NADH-dep_flavin_reductase"/>
</dbReference>
<dbReference type="EMBL" id="FMHG01000001">
    <property type="protein sequence ID" value="SCJ76163.1"/>
    <property type="molecule type" value="Genomic_DNA"/>
</dbReference>
<dbReference type="SUPFAM" id="SSF50475">
    <property type="entry name" value="FMN-binding split barrel"/>
    <property type="match status" value="1"/>
</dbReference>
<dbReference type="Pfam" id="PF01613">
    <property type="entry name" value="Flavin_Reduct"/>
    <property type="match status" value="1"/>
</dbReference>
<organism evidence="3">
    <name type="scientific">uncultured Anaerotruncus sp</name>
    <dbReference type="NCBI Taxonomy" id="905011"/>
    <lineage>
        <taxon>Bacteria</taxon>
        <taxon>Bacillati</taxon>
        <taxon>Bacillota</taxon>
        <taxon>Clostridia</taxon>
        <taxon>Eubacteriales</taxon>
        <taxon>Oscillospiraceae</taxon>
        <taxon>Anaerotruncus</taxon>
        <taxon>environmental samples</taxon>
    </lineage>
</organism>
<protein>
    <submittedName>
        <fullName evidence="3">Nitric oxide reductase NADH:FprA oxidoreductase</fullName>
    </submittedName>
</protein>
<evidence type="ECO:0000259" key="2">
    <source>
        <dbReference type="SMART" id="SM00903"/>
    </source>
</evidence>
<reference evidence="3" key="1">
    <citation type="submission" date="2015-09" db="EMBL/GenBank/DDBJ databases">
        <authorList>
            <consortium name="Pathogen Informatics"/>
        </authorList>
    </citation>
    <scope>NUCLEOTIDE SEQUENCE</scope>
    <source>
        <strain evidence="3">2789STDY5834896</strain>
    </source>
</reference>
<dbReference type="PANTHER" id="PTHR30466:SF1">
    <property type="entry name" value="FMN REDUCTASE (NADH) RUTF"/>
    <property type="match status" value="1"/>
</dbReference>
<dbReference type="AlphaFoldDB" id="A0A1C6J228"/>
<evidence type="ECO:0000256" key="1">
    <source>
        <dbReference type="ARBA" id="ARBA00023002"/>
    </source>
</evidence>
<feature type="domain" description="Flavin reductase like" evidence="2">
    <location>
        <begin position="6"/>
        <end position="157"/>
    </location>
</feature>
<accession>A0A1C6J228</accession>
<gene>
    <name evidence="3" type="primary">hrb</name>
    <name evidence="3" type="ORF">SAMEA3545359_01860</name>
</gene>
<dbReference type="InterPro" id="IPR012349">
    <property type="entry name" value="Split_barrel_FMN-bd"/>
</dbReference>